<dbReference type="AlphaFoldDB" id="A0A452E451"/>
<reference evidence="2" key="2">
    <citation type="submission" date="2025-08" db="UniProtKB">
        <authorList>
            <consortium name="Ensembl"/>
        </authorList>
    </citation>
    <scope>IDENTIFICATION</scope>
</reference>
<keyword evidence="3" id="KW-1185">Reference proteome</keyword>
<proteinExistence type="predicted"/>
<dbReference type="GO" id="GO:0070175">
    <property type="term" value="P:positive regulation of enamel mineralization"/>
    <property type="evidence" value="ECO:0007669"/>
    <property type="project" value="Ensembl"/>
</dbReference>
<dbReference type="Pfam" id="PF15848">
    <property type="entry name" value="ODAPH"/>
    <property type="match status" value="1"/>
</dbReference>
<protein>
    <submittedName>
        <fullName evidence="2">Odontosis associated phosphoprotein</fullName>
    </submittedName>
</protein>
<dbReference type="GeneTree" id="ENSGT00390000005348"/>
<reference evidence="2 3" key="1">
    <citation type="submission" date="2016-04" db="EMBL/GenBank/DDBJ databases">
        <title>Polished mammalian reference genomes with single-molecule sequencing and chromosome conformation capture applied to the Capra hircus genome.</title>
        <authorList>
            <person name="Bickhart D.M."/>
            <person name="Koren S."/>
            <person name="Rosen B."/>
            <person name="Hastie A."/>
            <person name="Liachko I."/>
            <person name="Sullivan S.T."/>
            <person name="Burton J."/>
            <person name="Sayre B.L."/>
            <person name="Huson H.J."/>
            <person name="Lee J."/>
            <person name="Lam E."/>
            <person name="Kelley C.M."/>
            <person name="Hutchison J.L."/>
            <person name="Zhou Y."/>
            <person name="Sun J."/>
            <person name="Crisa A."/>
            <person name="Schwartz J.C."/>
            <person name="Hammond J.A."/>
            <person name="Schroeder S.G."/>
            <person name="Liu G.E."/>
            <person name="Dunham M."/>
            <person name="Shendure J."/>
            <person name="Sonstegard T.S."/>
            <person name="Phillippy A.M."/>
            <person name="Van Tassell C.P."/>
            <person name="Smith T.P."/>
        </authorList>
    </citation>
    <scope>NUCLEOTIDE SEQUENCE [LARGE SCALE GENOMIC DNA]</scope>
</reference>
<dbReference type="OMA" id="FYWPHRR"/>
<gene>
    <name evidence="2" type="primary">ODAPH</name>
</gene>
<evidence type="ECO:0000313" key="3">
    <source>
        <dbReference type="Proteomes" id="UP000291000"/>
    </source>
</evidence>
<feature type="signal peptide" evidence="1">
    <location>
        <begin position="1"/>
        <end position="23"/>
    </location>
</feature>
<dbReference type="Proteomes" id="UP000291000">
    <property type="component" value="Chromosome 6"/>
</dbReference>
<dbReference type="STRING" id="9925.ENSCHIP00000006768"/>
<evidence type="ECO:0000256" key="1">
    <source>
        <dbReference type="SAM" id="SignalP"/>
    </source>
</evidence>
<evidence type="ECO:0000313" key="2">
    <source>
        <dbReference type="Ensembl" id="ENSCHIP00000006768.1"/>
    </source>
</evidence>
<dbReference type="PANTHER" id="PTHR40376:SF1">
    <property type="entry name" value="ODONTOGENESIS ASSOCIATED PHOSPHOPROTEIN"/>
    <property type="match status" value="1"/>
</dbReference>
<keyword evidence="1" id="KW-0732">Signal</keyword>
<reference evidence="2" key="3">
    <citation type="submission" date="2025-09" db="UniProtKB">
        <authorList>
            <consortium name="Ensembl"/>
        </authorList>
    </citation>
    <scope>IDENTIFICATION</scope>
</reference>
<name>A0A452E451_CAPHI</name>
<dbReference type="Ensembl" id="ENSCHIT00000014500.1">
    <property type="protein sequence ID" value="ENSCHIP00000006768.1"/>
    <property type="gene ID" value="ENSCHIG00000010499.1"/>
</dbReference>
<feature type="chain" id="PRO_5019363747" evidence="1">
    <location>
        <begin position="24"/>
        <end position="144"/>
    </location>
</feature>
<sequence>MAHRPCFSYWLLVCWLVVTVAEGQEEVVTPPGDSQNNANPTDCEIFTLTPPPATRNPVTKIQPITRTPRCPLHFFPPRWPRVYIRFPYRLYPPPKWNHHFQFHPYFCPYSRLPPYYNYFPRRRLWRGSSSEESREKREAPNVLK</sequence>
<dbReference type="EMBL" id="LWLT01000006">
    <property type="status" value="NOT_ANNOTATED_CDS"/>
    <property type="molecule type" value="Genomic_DNA"/>
</dbReference>
<organism evidence="2 3">
    <name type="scientific">Capra hircus</name>
    <name type="common">Goat</name>
    <dbReference type="NCBI Taxonomy" id="9925"/>
    <lineage>
        <taxon>Eukaryota</taxon>
        <taxon>Metazoa</taxon>
        <taxon>Chordata</taxon>
        <taxon>Craniata</taxon>
        <taxon>Vertebrata</taxon>
        <taxon>Euteleostomi</taxon>
        <taxon>Mammalia</taxon>
        <taxon>Eutheria</taxon>
        <taxon>Laurasiatheria</taxon>
        <taxon>Artiodactyla</taxon>
        <taxon>Ruminantia</taxon>
        <taxon>Pecora</taxon>
        <taxon>Bovidae</taxon>
        <taxon>Caprinae</taxon>
        <taxon>Capra</taxon>
    </lineage>
</organism>
<dbReference type="PANTHER" id="PTHR40376">
    <property type="entry name" value="ODONTOGENESIS ASSOCIATED PHOSPHOPROTEIN"/>
    <property type="match status" value="1"/>
</dbReference>
<accession>A0A452E451</accession>
<dbReference type="InterPro" id="IPR031706">
    <property type="entry name" value="ODAPH"/>
</dbReference>